<dbReference type="InterPro" id="IPR045865">
    <property type="entry name" value="ACT-like_dom_sf"/>
</dbReference>
<comment type="similarity">
    <text evidence="6">Belongs to the GlnD family.</text>
</comment>
<dbReference type="Proteomes" id="UP000316476">
    <property type="component" value="Unassembled WGS sequence"/>
</dbReference>
<evidence type="ECO:0000256" key="2">
    <source>
        <dbReference type="ARBA" id="ARBA00022695"/>
    </source>
</evidence>
<evidence type="ECO:0000313" key="9">
    <source>
        <dbReference type="Proteomes" id="UP000316476"/>
    </source>
</evidence>
<evidence type="ECO:0000256" key="5">
    <source>
        <dbReference type="ARBA" id="ARBA00023268"/>
    </source>
</evidence>
<dbReference type="EMBL" id="SJPZ01000001">
    <property type="protein sequence ID" value="TWU65115.1"/>
    <property type="molecule type" value="Genomic_DNA"/>
</dbReference>
<evidence type="ECO:0000259" key="7">
    <source>
        <dbReference type="PROSITE" id="PS51671"/>
    </source>
</evidence>
<keyword evidence="4 6" id="KW-0460">Magnesium</keyword>
<feature type="domain" description="ACT" evidence="7">
    <location>
        <begin position="805"/>
        <end position="881"/>
    </location>
</feature>
<dbReference type="EC" id="2.7.7.59" evidence="6"/>
<dbReference type="RefSeq" id="WP_146410755.1">
    <property type="nucleotide sequence ID" value="NZ_SJPZ01000001.1"/>
</dbReference>
<dbReference type="SUPFAM" id="SSF109604">
    <property type="entry name" value="HD-domain/PDEase-like"/>
    <property type="match status" value="1"/>
</dbReference>
<accession>A0A5C6FU80</accession>
<dbReference type="InterPro" id="IPR010043">
    <property type="entry name" value="UTase/UR"/>
</dbReference>
<dbReference type="CDD" id="cd05401">
    <property type="entry name" value="NT_GlnE_GlnD_like"/>
    <property type="match status" value="1"/>
</dbReference>
<dbReference type="Pfam" id="PF24931">
    <property type="entry name" value="ACT_ACR9_3rd"/>
    <property type="match status" value="1"/>
</dbReference>
<dbReference type="PANTHER" id="PTHR47320">
    <property type="entry name" value="BIFUNCTIONAL URIDYLYLTRANSFERASE/URIDYLYL-REMOVING ENZYME"/>
    <property type="match status" value="1"/>
</dbReference>
<dbReference type="EC" id="3.1.4.-" evidence="6"/>
<comment type="caution">
    <text evidence="6">Lacks conserved residue(s) required for the propagation of feature annotation.</text>
</comment>
<dbReference type="Gene3D" id="1.20.120.330">
    <property type="entry name" value="Nucleotidyltransferases domain 2"/>
    <property type="match status" value="1"/>
</dbReference>
<dbReference type="PROSITE" id="PS51671">
    <property type="entry name" value="ACT"/>
    <property type="match status" value="1"/>
</dbReference>
<dbReference type="SUPFAM" id="SSF81301">
    <property type="entry name" value="Nucleotidyltransferase"/>
    <property type="match status" value="1"/>
</dbReference>
<organism evidence="8 9">
    <name type="scientific">Crateriforma conspicua</name>
    <dbReference type="NCBI Taxonomy" id="2527996"/>
    <lineage>
        <taxon>Bacteria</taxon>
        <taxon>Pseudomonadati</taxon>
        <taxon>Planctomycetota</taxon>
        <taxon>Planctomycetia</taxon>
        <taxon>Planctomycetales</taxon>
        <taxon>Planctomycetaceae</taxon>
        <taxon>Crateriforma</taxon>
    </lineage>
</organism>
<dbReference type="InterPro" id="IPR043519">
    <property type="entry name" value="NT_sf"/>
</dbReference>
<dbReference type="OrthoDB" id="9758038at2"/>
<keyword evidence="1 6" id="KW-0808">Transferase</keyword>
<protein>
    <recommendedName>
        <fullName evidence="6">Bifunctional uridylyltransferase/uridylyl-removing enzyme</fullName>
        <shortName evidence="6">UTase/UR</shortName>
    </recommendedName>
    <alternativeName>
        <fullName evidence="6">Bifunctional [protein-PII] modification enzyme</fullName>
    </alternativeName>
    <alternativeName>
        <fullName evidence="6">Bifunctional nitrogen sensor protein</fullName>
    </alternativeName>
    <domain>
        <recommendedName>
            <fullName evidence="6">[Protein-PII] uridylyltransferase</fullName>
            <shortName evidence="6">PII uridylyltransferase</shortName>
            <shortName evidence="6">UTase</shortName>
            <ecNumber evidence="6">2.7.7.59</ecNumber>
        </recommendedName>
    </domain>
    <domain>
        <recommendedName>
            <fullName evidence="6">[Protein-PII]-UMP uridylyl-removing enzyme</fullName>
            <shortName evidence="6">UR</shortName>
            <ecNumber evidence="6">3.1.4.-</ecNumber>
        </recommendedName>
    </domain>
</protein>
<evidence type="ECO:0000256" key="1">
    <source>
        <dbReference type="ARBA" id="ARBA00022679"/>
    </source>
</evidence>
<name>A0A5C6FU80_9PLAN</name>
<dbReference type="Pfam" id="PF08335">
    <property type="entry name" value="GlnD_UR_UTase"/>
    <property type="match status" value="1"/>
</dbReference>
<dbReference type="CDD" id="cd04873">
    <property type="entry name" value="ACT_UUR-ACR-like"/>
    <property type="match status" value="1"/>
</dbReference>
<keyword evidence="5 6" id="KW-0511">Multifunctional enzyme</keyword>
<evidence type="ECO:0000313" key="8">
    <source>
        <dbReference type="EMBL" id="TWU65115.1"/>
    </source>
</evidence>
<dbReference type="SUPFAM" id="SSF81593">
    <property type="entry name" value="Nucleotidyltransferase substrate binding subunit/domain"/>
    <property type="match status" value="1"/>
</dbReference>
<comment type="domain">
    <text evidence="6">Has four distinct domains: an N-terminal nucleotidyltransferase (NT) domain responsible for UTase activity, a central HD domain that encodes UR activity, and two C-terminal ACT domains that seem to have a role in glutamine sensing.</text>
</comment>
<reference evidence="8 9" key="1">
    <citation type="submission" date="2019-02" db="EMBL/GenBank/DDBJ databases">
        <title>Deep-cultivation of Planctomycetes and their phenomic and genomic characterization uncovers novel biology.</title>
        <authorList>
            <person name="Wiegand S."/>
            <person name="Jogler M."/>
            <person name="Boedeker C."/>
            <person name="Pinto D."/>
            <person name="Vollmers J."/>
            <person name="Rivas-Marin E."/>
            <person name="Kohn T."/>
            <person name="Peeters S.H."/>
            <person name="Heuer A."/>
            <person name="Rast P."/>
            <person name="Oberbeckmann S."/>
            <person name="Bunk B."/>
            <person name="Jeske O."/>
            <person name="Meyerdierks A."/>
            <person name="Storesund J.E."/>
            <person name="Kallscheuer N."/>
            <person name="Luecker S."/>
            <person name="Lage O.M."/>
            <person name="Pohl T."/>
            <person name="Merkel B.J."/>
            <person name="Hornburger P."/>
            <person name="Mueller R.-W."/>
            <person name="Bruemmer F."/>
            <person name="Labrenz M."/>
            <person name="Spormann A.M."/>
            <person name="Op Den Camp H."/>
            <person name="Overmann J."/>
            <person name="Amann R."/>
            <person name="Jetten M.S.M."/>
            <person name="Mascher T."/>
            <person name="Medema M.H."/>
            <person name="Devos D.P."/>
            <person name="Kaster A.-K."/>
            <person name="Ovreas L."/>
            <person name="Rohde M."/>
            <person name="Galperin M.Y."/>
            <person name="Jogler C."/>
        </authorList>
    </citation>
    <scope>NUCLEOTIDE SEQUENCE [LARGE SCALE GENOMIC DNA]</scope>
    <source>
        <strain evidence="8 9">V7</strain>
    </source>
</reference>
<gene>
    <name evidence="6 8" type="primary">glnD</name>
    <name evidence="8" type="ORF">V7x_06610</name>
</gene>
<dbReference type="Gene3D" id="1.10.3090.10">
    <property type="entry name" value="cca-adding enzyme, domain 2"/>
    <property type="match status" value="1"/>
</dbReference>
<dbReference type="SUPFAM" id="SSF55021">
    <property type="entry name" value="ACT-like"/>
    <property type="match status" value="1"/>
</dbReference>
<comment type="caution">
    <text evidence="8">The sequence shown here is derived from an EMBL/GenBank/DDBJ whole genome shotgun (WGS) entry which is preliminary data.</text>
</comment>
<comment type="cofactor">
    <cofactor evidence="6">
        <name>Mg(2+)</name>
        <dbReference type="ChEBI" id="CHEBI:18420"/>
    </cofactor>
</comment>
<dbReference type="AlphaFoldDB" id="A0A5C6FU80"/>
<feature type="region of interest" description="Uridylyltransferase" evidence="6">
    <location>
        <begin position="1"/>
        <end position="331"/>
    </location>
</feature>
<dbReference type="InterPro" id="IPR013546">
    <property type="entry name" value="PII_UdlTrfase/GS_AdlTrfase"/>
</dbReference>
<evidence type="ECO:0000256" key="4">
    <source>
        <dbReference type="ARBA" id="ARBA00022842"/>
    </source>
</evidence>
<dbReference type="GO" id="GO:0008081">
    <property type="term" value="F:phosphoric diester hydrolase activity"/>
    <property type="evidence" value="ECO:0007669"/>
    <property type="project" value="UniProtKB-UniRule"/>
</dbReference>
<keyword evidence="2 6" id="KW-0548">Nucleotidyltransferase</keyword>
<comment type="catalytic activity">
    <reaction evidence="6">
        <text>[protein-PII]-L-tyrosine + UTP = [protein-PII]-uridylyl-L-tyrosine + diphosphate</text>
        <dbReference type="Rhea" id="RHEA:13673"/>
        <dbReference type="Rhea" id="RHEA-COMP:12147"/>
        <dbReference type="Rhea" id="RHEA-COMP:12148"/>
        <dbReference type="ChEBI" id="CHEBI:33019"/>
        <dbReference type="ChEBI" id="CHEBI:46398"/>
        <dbReference type="ChEBI" id="CHEBI:46858"/>
        <dbReference type="ChEBI" id="CHEBI:90602"/>
        <dbReference type="EC" id="2.7.7.59"/>
    </reaction>
</comment>
<dbReference type="NCBIfam" id="TIGR01693">
    <property type="entry name" value="UTase_glnD"/>
    <property type="match status" value="1"/>
</dbReference>
<comment type="function">
    <text evidence="6">Modifies, by uridylylation and deuridylylation, the PII regulatory proteins (GlnB and homologs), in response to the nitrogen status of the cell that GlnD senses through the glutamine level. Under low glutamine levels, catalyzes the conversion of the PII proteins and UTP to PII-UMP and PPi, while under higher glutamine levels, GlnD hydrolyzes PII-UMP to PII and UMP (deuridylylation). Thus, controls uridylylation state and activity of the PII proteins, and plays an important role in the regulation of nitrogen metabolism.</text>
</comment>
<dbReference type="GO" id="GO:0006808">
    <property type="term" value="P:regulation of nitrogen utilization"/>
    <property type="evidence" value="ECO:0007669"/>
    <property type="project" value="UniProtKB-UniRule"/>
</dbReference>
<dbReference type="PIRSF" id="PIRSF006288">
    <property type="entry name" value="PII_uridyltransf"/>
    <property type="match status" value="1"/>
</dbReference>
<sequence>MSFQPVVLAARERLAQVREKIRGQHADGSPGFQVANRMADLYDDVVLMVWESASRKLQHDLGFRGLALVAHGGFGRRDLAPFSDVDLMLLTTARSAGLATEVAGILTRDLVDAGLDLGFSIRGPAEACKRAWTDPVIFSSLAESRFLAGSSTVFGQYFDRLRKGSIRRQYRLTKAVVEARRSERLKWGETNYLLRPNVKKSRGALRDIQLVRWIGFARSGESDLEKLYRLGALPAEDLRQLRHAYAFMLRLRNELHFRAGRSQDVLDRATQMEIAEQWGYENSEGVLAVEHFMQDYFEHTQNVRYAAAYFTDDTLSQSRLSRVSERALSRKLTENIRMGPTQIWVVDSDLDRFATSLPDVLRLMNLANQHFKRISHRTWQAIRHSMARRNPSPPDPDSINAFLGLLSKPGRLASLLRRLHELRVLEQLIPPMKRCRGLLQFNAYHKYTVDAHCIRAVEAATKLEEYSSSMARRYARLKDKAILHLALLIHDLGKGYEEDHCEVGRRIAGEIADHLELDDASRETLQWLVHKHLIVNVAAFRHDLNDSQVVLSFAAEVGSIRRLELLIVHAVADLIAVGPGVASDWKMNLIEDLYLRTRRYFESGTLPDEMDAETASQRKQIAEQLADSGAPKIGLDILNALPLSILRRITPDQLVGELTGIAQWYETGRSSCCVANYDSSFLAMRYTVLHREARRNIGTFARSTGALSGLGLQIMRADVDTIEVDDQEVAWDSFWVLDPDHEDPPPQHRVNEVCNHVCRLLADPTAPVTAHRDTWRGASIREPDSVDVLPTKVTFDNDTLEQYTILSLFAYDRQGLLYRVARAMAELSIVLHFAKIDTHLDQIADVFYVTESDGNKIVDPTRQKVVQQSILESLEMAGRRV</sequence>
<dbReference type="PANTHER" id="PTHR47320:SF1">
    <property type="entry name" value="BIFUNCTIONAL URIDYLYLTRANSFERASE_URIDYLYL-REMOVING ENZYME"/>
    <property type="match status" value="1"/>
</dbReference>
<dbReference type="GO" id="GO:0008773">
    <property type="term" value="F:[protein-PII] uridylyltransferase activity"/>
    <property type="evidence" value="ECO:0007669"/>
    <property type="project" value="UniProtKB-UniRule"/>
</dbReference>
<keyword evidence="3 6" id="KW-0378">Hydrolase</keyword>
<dbReference type="InterPro" id="IPR002912">
    <property type="entry name" value="ACT_dom"/>
</dbReference>
<comment type="activity regulation">
    <text evidence="6">Uridylyltransferase (UTase) activity is inhibited by glutamine, while glutamine activates uridylyl-removing (UR) activity.</text>
</comment>
<dbReference type="HAMAP" id="MF_00277">
    <property type="entry name" value="PII_uridylyl_transf"/>
    <property type="match status" value="1"/>
</dbReference>
<evidence type="ECO:0000256" key="3">
    <source>
        <dbReference type="ARBA" id="ARBA00022801"/>
    </source>
</evidence>
<proteinExistence type="inferred from homology"/>
<comment type="catalytic activity">
    <reaction evidence="6">
        <text>[protein-PII]-uridylyl-L-tyrosine + H2O = [protein-PII]-L-tyrosine + UMP + H(+)</text>
        <dbReference type="Rhea" id="RHEA:48600"/>
        <dbReference type="Rhea" id="RHEA-COMP:12147"/>
        <dbReference type="Rhea" id="RHEA-COMP:12148"/>
        <dbReference type="ChEBI" id="CHEBI:15377"/>
        <dbReference type="ChEBI" id="CHEBI:15378"/>
        <dbReference type="ChEBI" id="CHEBI:46858"/>
        <dbReference type="ChEBI" id="CHEBI:57865"/>
        <dbReference type="ChEBI" id="CHEBI:90602"/>
    </reaction>
</comment>
<evidence type="ECO:0000256" key="6">
    <source>
        <dbReference type="HAMAP-Rule" id="MF_00277"/>
    </source>
</evidence>
<dbReference type="CDD" id="cd04899">
    <property type="entry name" value="ACT_ACR-UUR-like_2"/>
    <property type="match status" value="1"/>
</dbReference>